<dbReference type="Proteomes" id="UP000265703">
    <property type="component" value="Unassembled WGS sequence"/>
</dbReference>
<evidence type="ECO:0000313" key="1">
    <source>
        <dbReference type="EMBL" id="RIA83430.1"/>
    </source>
</evidence>
<protein>
    <submittedName>
        <fullName evidence="1">Uncharacterized protein</fullName>
    </submittedName>
</protein>
<evidence type="ECO:0000313" key="2">
    <source>
        <dbReference type="Proteomes" id="UP000265703"/>
    </source>
</evidence>
<sequence>MIAKDSSSITLDLTHCEEDLFITNTELVTLPEQALASENTKTECQKIPYNQKVEQDLRQKLSSTEVDDDKINKTVAMKLRRKEILCWYCYYKAYEDQVRNVKSKNGVDDKSARTLVYSKIKLLLSDITDINLITNTDDVGYEDSIPNWNGYVTSKTNKTKIQANPLEVSILANVLSASQSKPTYDRTYFLNKILNQYPTLFREFSNENFDYYGITNEKICSLYSLDHDNEESIEGLIYVN</sequence>
<comment type="caution">
    <text evidence="1">The sequence shown here is derived from an EMBL/GenBank/DDBJ whole genome shotgun (WGS) entry which is preliminary data.</text>
</comment>
<dbReference type="OrthoDB" id="2359299at2759"/>
<name>A0A397SAT8_9GLOM</name>
<gene>
    <name evidence="1" type="ORF">C1645_833863</name>
</gene>
<proteinExistence type="predicted"/>
<accession>A0A397SAT8</accession>
<dbReference type="EMBL" id="QKYT01000573">
    <property type="protein sequence ID" value="RIA83430.1"/>
    <property type="molecule type" value="Genomic_DNA"/>
</dbReference>
<reference evidence="1 2" key="1">
    <citation type="submission" date="2018-06" db="EMBL/GenBank/DDBJ databases">
        <title>Comparative genomics reveals the genomic features of Rhizophagus irregularis, R. cerebriforme, R. diaphanum and Gigaspora rosea, and their symbiotic lifestyle signature.</title>
        <authorList>
            <person name="Morin E."/>
            <person name="San Clemente H."/>
            <person name="Chen E.C.H."/>
            <person name="De La Providencia I."/>
            <person name="Hainaut M."/>
            <person name="Kuo A."/>
            <person name="Kohler A."/>
            <person name="Murat C."/>
            <person name="Tang N."/>
            <person name="Roy S."/>
            <person name="Loubradou J."/>
            <person name="Henrissat B."/>
            <person name="Grigoriev I.V."/>
            <person name="Corradi N."/>
            <person name="Roux C."/>
            <person name="Martin F.M."/>
        </authorList>
    </citation>
    <scope>NUCLEOTIDE SEQUENCE [LARGE SCALE GENOMIC DNA]</scope>
    <source>
        <strain evidence="1 2">DAOM 227022</strain>
    </source>
</reference>
<keyword evidence="2" id="KW-1185">Reference proteome</keyword>
<organism evidence="1 2">
    <name type="scientific">Glomus cerebriforme</name>
    <dbReference type="NCBI Taxonomy" id="658196"/>
    <lineage>
        <taxon>Eukaryota</taxon>
        <taxon>Fungi</taxon>
        <taxon>Fungi incertae sedis</taxon>
        <taxon>Mucoromycota</taxon>
        <taxon>Glomeromycotina</taxon>
        <taxon>Glomeromycetes</taxon>
        <taxon>Glomerales</taxon>
        <taxon>Glomeraceae</taxon>
        <taxon>Glomus</taxon>
    </lineage>
</organism>
<dbReference type="AlphaFoldDB" id="A0A397SAT8"/>